<dbReference type="Pfam" id="PF06941">
    <property type="entry name" value="NT5C"/>
    <property type="match status" value="1"/>
</dbReference>
<dbReference type="STRING" id="1088818.A0A2I0B060"/>
<dbReference type="Gene3D" id="3.40.50.1000">
    <property type="entry name" value="HAD superfamily/HAD-like"/>
    <property type="match status" value="1"/>
</dbReference>
<dbReference type="InterPro" id="IPR010708">
    <property type="entry name" value="5'(3')-deoxyribonucleotidase"/>
</dbReference>
<dbReference type="GO" id="GO:0008253">
    <property type="term" value="F:5'-nucleotidase activity"/>
    <property type="evidence" value="ECO:0007669"/>
    <property type="project" value="InterPro"/>
</dbReference>
<dbReference type="InterPro" id="IPR023214">
    <property type="entry name" value="HAD_sf"/>
</dbReference>
<proteinExistence type="predicted"/>
<evidence type="ECO:0000313" key="3">
    <source>
        <dbReference type="Proteomes" id="UP000236161"/>
    </source>
</evidence>
<name>A0A2I0B060_9ASPA</name>
<feature type="active site" description="Proton donor" evidence="1">
    <location>
        <position position="137"/>
    </location>
</feature>
<dbReference type="Proteomes" id="UP000236161">
    <property type="component" value="Unassembled WGS sequence"/>
</dbReference>
<dbReference type="EMBL" id="KZ451932">
    <property type="protein sequence ID" value="PKA61177.1"/>
    <property type="molecule type" value="Genomic_DNA"/>
</dbReference>
<dbReference type="SUPFAM" id="SSF56784">
    <property type="entry name" value="HAD-like"/>
    <property type="match status" value="1"/>
</dbReference>
<feature type="active site" description="Nucleophile" evidence="1">
    <location>
        <position position="135"/>
    </location>
</feature>
<dbReference type="OrthoDB" id="10248475at2759"/>
<accession>A0A2I0B060</accession>
<protein>
    <submittedName>
        <fullName evidence="2">Uncharacterized protein</fullName>
    </submittedName>
</protein>
<organism evidence="2 3">
    <name type="scientific">Apostasia shenzhenica</name>
    <dbReference type="NCBI Taxonomy" id="1088818"/>
    <lineage>
        <taxon>Eukaryota</taxon>
        <taxon>Viridiplantae</taxon>
        <taxon>Streptophyta</taxon>
        <taxon>Embryophyta</taxon>
        <taxon>Tracheophyta</taxon>
        <taxon>Spermatophyta</taxon>
        <taxon>Magnoliopsida</taxon>
        <taxon>Liliopsida</taxon>
        <taxon>Asparagales</taxon>
        <taxon>Orchidaceae</taxon>
        <taxon>Apostasioideae</taxon>
        <taxon>Apostasia</taxon>
    </lineage>
</organism>
<gene>
    <name evidence="2" type="ORF">AXF42_Ash006073</name>
</gene>
<sequence>MLKRGASRLISQTRGLMTLSKLYYFHCGTCYAYGLRGTGGWSRIQNISFAERHDDSAPSSCSSLRLSGSLNPNGGLFRKRDDGVVMAHAIAPLHQMVPDSKDLRKVIGTNLVNGFGKPLRSLGEKKHEIMNVAVDVDEVLGSFVSALNRFIADHYSSNHTVSDYYVYEFFRIWNCTQAEAEIRVHEFFKTTYFRSGIDPIPGAHTVLCNIAKLCNLSVVTSRQNVIKDHTCEWIEKHYPGLFKSIHFGNHYALDGRSRPKSEICRSIGAQVLIDDNPRYALECAEAGIRVLLFDYDNSYPWCKDSSVDSHSLVTRVHSWQEVEQHIVSWSVLQE</sequence>
<dbReference type="PANTHER" id="PTHR35134:SF2">
    <property type="entry name" value="NUCLEOTIDASE YQFW-RELATED"/>
    <property type="match status" value="1"/>
</dbReference>
<evidence type="ECO:0000256" key="1">
    <source>
        <dbReference type="PIRSR" id="PIRSR610708-1"/>
    </source>
</evidence>
<dbReference type="PANTHER" id="PTHR35134">
    <property type="entry name" value="NUCLEOTIDASE YQFW-RELATED"/>
    <property type="match status" value="1"/>
</dbReference>
<keyword evidence="3" id="KW-1185">Reference proteome</keyword>
<dbReference type="InterPro" id="IPR036412">
    <property type="entry name" value="HAD-like_sf"/>
</dbReference>
<dbReference type="GO" id="GO:0009264">
    <property type="term" value="P:deoxyribonucleotide catabolic process"/>
    <property type="evidence" value="ECO:0007669"/>
    <property type="project" value="InterPro"/>
</dbReference>
<dbReference type="InterPro" id="IPR052419">
    <property type="entry name" value="5_3-deoxyribonucleotidase-like"/>
</dbReference>
<reference evidence="2 3" key="1">
    <citation type="journal article" date="2017" name="Nature">
        <title>The Apostasia genome and the evolution of orchids.</title>
        <authorList>
            <person name="Zhang G.Q."/>
            <person name="Liu K.W."/>
            <person name="Li Z."/>
            <person name="Lohaus R."/>
            <person name="Hsiao Y.Y."/>
            <person name="Niu S.C."/>
            <person name="Wang J.Y."/>
            <person name="Lin Y.C."/>
            <person name="Xu Q."/>
            <person name="Chen L.J."/>
            <person name="Yoshida K."/>
            <person name="Fujiwara S."/>
            <person name="Wang Z.W."/>
            <person name="Zhang Y.Q."/>
            <person name="Mitsuda N."/>
            <person name="Wang M."/>
            <person name="Liu G.H."/>
            <person name="Pecoraro L."/>
            <person name="Huang H.X."/>
            <person name="Xiao X.J."/>
            <person name="Lin M."/>
            <person name="Wu X.Y."/>
            <person name="Wu W.L."/>
            <person name="Chen Y.Y."/>
            <person name="Chang S.B."/>
            <person name="Sakamoto S."/>
            <person name="Ohme-Takagi M."/>
            <person name="Yagi M."/>
            <person name="Zeng S.J."/>
            <person name="Shen C.Y."/>
            <person name="Yeh C.M."/>
            <person name="Luo Y.B."/>
            <person name="Tsai W.C."/>
            <person name="Van de Peer Y."/>
            <person name="Liu Z.J."/>
        </authorList>
    </citation>
    <scope>NUCLEOTIDE SEQUENCE [LARGE SCALE GENOMIC DNA]</scope>
    <source>
        <strain evidence="3">cv. Shenzhen</strain>
        <tissue evidence="2">Stem</tissue>
    </source>
</reference>
<evidence type="ECO:0000313" key="2">
    <source>
        <dbReference type="EMBL" id="PKA61177.1"/>
    </source>
</evidence>
<dbReference type="AlphaFoldDB" id="A0A2I0B060"/>